<dbReference type="PANTHER" id="PTHR43817">
    <property type="entry name" value="GLYCOSYL HYDROLASE"/>
    <property type="match status" value="1"/>
</dbReference>
<feature type="chain" id="PRO_5020775516" description="Glycoside hydrolase family 43 protein" evidence="6">
    <location>
        <begin position="20"/>
        <end position="371"/>
    </location>
</feature>
<keyword evidence="3 5" id="KW-0378">Hydrolase</keyword>
<dbReference type="Pfam" id="PF04616">
    <property type="entry name" value="Glyco_hydro_43"/>
    <property type="match status" value="1"/>
</dbReference>
<evidence type="ECO:0000256" key="2">
    <source>
        <dbReference type="ARBA" id="ARBA00022729"/>
    </source>
</evidence>
<organism evidence="7 8">
    <name type="scientific">Friedmanniomyces simplex</name>
    <dbReference type="NCBI Taxonomy" id="329884"/>
    <lineage>
        <taxon>Eukaryota</taxon>
        <taxon>Fungi</taxon>
        <taxon>Dikarya</taxon>
        <taxon>Ascomycota</taxon>
        <taxon>Pezizomycotina</taxon>
        <taxon>Dothideomycetes</taxon>
        <taxon>Dothideomycetidae</taxon>
        <taxon>Mycosphaerellales</taxon>
        <taxon>Teratosphaeriaceae</taxon>
        <taxon>Friedmanniomyces</taxon>
    </lineage>
</organism>
<feature type="signal peptide" evidence="6">
    <location>
        <begin position="1"/>
        <end position="19"/>
    </location>
</feature>
<evidence type="ECO:0000256" key="1">
    <source>
        <dbReference type="ARBA" id="ARBA00009865"/>
    </source>
</evidence>
<dbReference type="Gene3D" id="2.115.10.20">
    <property type="entry name" value="Glycosyl hydrolase domain, family 43"/>
    <property type="match status" value="1"/>
</dbReference>
<evidence type="ECO:0000256" key="5">
    <source>
        <dbReference type="RuleBase" id="RU361187"/>
    </source>
</evidence>
<dbReference type="InterPro" id="IPR006710">
    <property type="entry name" value="Glyco_hydro_43"/>
</dbReference>
<dbReference type="PANTHER" id="PTHR43817:SF1">
    <property type="entry name" value="HYDROLASE, FAMILY 43, PUTATIVE (AFU_ORTHOLOGUE AFUA_3G01660)-RELATED"/>
    <property type="match status" value="1"/>
</dbReference>
<dbReference type="Proteomes" id="UP000309340">
    <property type="component" value="Unassembled WGS sequence"/>
</dbReference>
<protein>
    <recommendedName>
        <fullName evidence="9">Glycoside hydrolase family 43 protein</fullName>
    </recommendedName>
</protein>
<evidence type="ECO:0008006" key="9">
    <source>
        <dbReference type="Google" id="ProtNLM"/>
    </source>
</evidence>
<evidence type="ECO:0000313" key="8">
    <source>
        <dbReference type="Proteomes" id="UP000309340"/>
    </source>
</evidence>
<dbReference type="CDD" id="cd18820">
    <property type="entry name" value="GH43_LbAraf43-like"/>
    <property type="match status" value="1"/>
</dbReference>
<dbReference type="STRING" id="329884.A0A4U0Y4W7"/>
<evidence type="ECO:0000313" key="7">
    <source>
        <dbReference type="EMBL" id="TKA83283.1"/>
    </source>
</evidence>
<sequence length="371" mass="42118">MNFLALFTVLASFLALGTAQSNTSDTYTNPILPTGADPWVTRYGNYYYMTYTTNDNITILRSSILTDWTNADVKLAFEPPPGQNYSTDLWAPELHNIAGSWYIIFTADPNYDSPPPETDMLCDFTCPAVNHRMYVLQGSTSDPWTSNYTMKAQLNTYDQFAIDGTYFQHTTGLYHVYSCWYSAYESWPSNLCITKMSDPWTVESNVTERQILSVPSNPWERTPYGRMQNVRLSSNEGPEQLTNSKTGQQFIIYSAARSDNRNYCLGQLELVGEDPMNNQDWRKNNENCVFYQNALQNAYSVGHASFTTSPDGTEDFIVYHGMEDPYTGWAARNIRTQKFTWNADGTPNFPRPGYGPYPVPSGQNASMSMML</sequence>
<dbReference type="EMBL" id="NAJQ01000012">
    <property type="protein sequence ID" value="TKA83283.1"/>
    <property type="molecule type" value="Genomic_DNA"/>
</dbReference>
<proteinExistence type="inferred from homology"/>
<keyword evidence="2 6" id="KW-0732">Signal</keyword>
<evidence type="ECO:0000256" key="3">
    <source>
        <dbReference type="ARBA" id="ARBA00022801"/>
    </source>
</evidence>
<comment type="similarity">
    <text evidence="1 5">Belongs to the glycosyl hydrolase 43 family.</text>
</comment>
<keyword evidence="4 5" id="KW-0326">Glycosidase</keyword>
<keyword evidence="8" id="KW-1185">Reference proteome</keyword>
<name>A0A4U0Y4W7_9PEZI</name>
<dbReference type="OrthoDB" id="272289at2759"/>
<comment type="caution">
    <text evidence="7">The sequence shown here is derived from an EMBL/GenBank/DDBJ whole genome shotgun (WGS) entry which is preliminary data.</text>
</comment>
<dbReference type="GO" id="GO:0004553">
    <property type="term" value="F:hydrolase activity, hydrolyzing O-glycosyl compounds"/>
    <property type="evidence" value="ECO:0007669"/>
    <property type="project" value="InterPro"/>
</dbReference>
<dbReference type="InterPro" id="IPR023296">
    <property type="entry name" value="Glyco_hydro_beta-prop_sf"/>
</dbReference>
<reference evidence="7 8" key="1">
    <citation type="submission" date="2017-03" db="EMBL/GenBank/DDBJ databases">
        <title>Genomes of endolithic fungi from Antarctica.</title>
        <authorList>
            <person name="Coleine C."/>
            <person name="Masonjones S."/>
            <person name="Stajich J.E."/>
        </authorList>
    </citation>
    <scope>NUCLEOTIDE SEQUENCE [LARGE SCALE GENOMIC DNA]</scope>
    <source>
        <strain evidence="7 8">CCFEE 5184</strain>
    </source>
</reference>
<dbReference type="SUPFAM" id="SSF75005">
    <property type="entry name" value="Arabinanase/levansucrase/invertase"/>
    <property type="match status" value="1"/>
</dbReference>
<dbReference type="AlphaFoldDB" id="A0A4U0Y4W7"/>
<accession>A0A4U0Y4W7</accession>
<evidence type="ECO:0000256" key="6">
    <source>
        <dbReference type="SAM" id="SignalP"/>
    </source>
</evidence>
<evidence type="ECO:0000256" key="4">
    <source>
        <dbReference type="ARBA" id="ARBA00023295"/>
    </source>
</evidence>
<gene>
    <name evidence="7" type="ORF">B0A55_00796</name>
</gene>
<dbReference type="GO" id="GO:0005975">
    <property type="term" value="P:carbohydrate metabolic process"/>
    <property type="evidence" value="ECO:0007669"/>
    <property type="project" value="InterPro"/>
</dbReference>